<dbReference type="PROSITE" id="PS00149">
    <property type="entry name" value="SULFATASE_2"/>
    <property type="match status" value="1"/>
</dbReference>
<dbReference type="InterPro" id="IPR024607">
    <property type="entry name" value="Sulfatase_CS"/>
</dbReference>
<evidence type="ECO:0000256" key="2">
    <source>
        <dbReference type="ARBA" id="ARBA00022723"/>
    </source>
</evidence>
<dbReference type="InterPro" id="IPR050738">
    <property type="entry name" value="Sulfatase"/>
</dbReference>
<dbReference type="PANTHER" id="PTHR42693">
    <property type="entry name" value="ARYLSULFATASE FAMILY MEMBER"/>
    <property type="match status" value="1"/>
</dbReference>
<dbReference type="SUPFAM" id="SSF53649">
    <property type="entry name" value="Alkaline phosphatase-like"/>
    <property type="match status" value="1"/>
</dbReference>
<dbReference type="AlphaFoldDB" id="A0A3B0XLS5"/>
<reference evidence="6" key="1">
    <citation type="submission" date="2018-06" db="EMBL/GenBank/DDBJ databases">
        <authorList>
            <person name="Zhirakovskaya E."/>
        </authorList>
    </citation>
    <scope>NUCLEOTIDE SEQUENCE</scope>
</reference>
<name>A0A3B0XLS5_9ZZZZ</name>
<gene>
    <name evidence="6" type="ORF">MNBD_GAMMA09-27</name>
</gene>
<proteinExistence type="inferred from homology"/>
<dbReference type="GO" id="GO:0046872">
    <property type="term" value="F:metal ion binding"/>
    <property type="evidence" value="ECO:0007669"/>
    <property type="project" value="UniProtKB-KW"/>
</dbReference>
<evidence type="ECO:0000256" key="1">
    <source>
        <dbReference type="ARBA" id="ARBA00008779"/>
    </source>
</evidence>
<dbReference type="Pfam" id="PF00884">
    <property type="entry name" value="Sulfatase"/>
    <property type="match status" value="1"/>
</dbReference>
<dbReference type="PANTHER" id="PTHR42693:SF33">
    <property type="entry name" value="ARYLSULFATASE"/>
    <property type="match status" value="1"/>
</dbReference>
<organism evidence="6">
    <name type="scientific">hydrothermal vent metagenome</name>
    <dbReference type="NCBI Taxonomy" id="652676"/>
    <lineage>
        <taxon>unclassified sequences</taxon>
        <taxon>metagenomes</taxon>
        <taxon>ecological metagenomes</taxon>
    </lineage>
</organism>
<dbReference type="Gene3D" id="3.40.720.10">
    <property type="entry name" value="Alkaline Phosphatase, subunit A"/>
    <property type="match status" value="1"/>
</dbReference>
<dbReference type="GO" id="GO:0004065">
    <property type="term" value="F:arylsulfatase activity"/>
    <property type="evidence" value="ECO:0007669"/>
    <property type="project" value="TreeGrafter"/>
</dbReference>
<dbReference type="InterPro" id="IPR017850">
    <property type="entry name" value="Alkaline_phosphatase_core_sf"/>
</dbReference>
<keyword evidence="4" id="KW-0106">Calcium</keyword>
<feature type="domain" description="Sulfatase N-terminal" evidence="5">
    <location>
        <begin position="27"/>
        <end position="165"/>
    </location>
</feature>
<comment type="similarity">
    <text evidence="1">Belongs to the sulfatase family.</text>
</comment>
<dbReference type="EMBL" id="UOFI01000030">
    <property type="protein sequence ID" value="VAW62809.1"/>
    <property type="molecule type" value="Genomic_DNA"/>
</dbReference>
<accession>A0A3B0XLS5</accession>
<sequence length="185" mass="19584">MKCILNLSWLFVLSFFCGMQAQAASNNILVIVADDLGVDMLPAVYTPDCSVDPASCEAGGIITKVQTTDIKTDSISALAQGGITFNNVWSNPQCSPTRATIQTGRYGYKTGVDFASKELPLNETTLPELLRQAGYASAAIGKWHLGTADPAHPTKTGYDYFSGTLAGAVTTSTIKGGLKQINLTI</sequence>
<evidence type="ECO:0000256" key="4">
    <source>
        <dbReference type="ARBA" id="ARBA00022837"/>
    </source>
</evidence>
<evidence type="ECO:0000313" key="6">
    <source>
        <dbReference type="EMBL" id="VAW62809.1"/>
    </source>
</evidence>
<protein>
    <recommendedName>
        <fullName evidence="5">Sulfatase N-terminal domain-containing protein</fullName>
    </recommendedName>
</protein>
<dbReference type="InterPro" id="IPR000917">
    <property type="entry name" value="Sulfatase_N"/>
</dbReference>
<evidence type="ECO:0000256" key="3">
    <source>
        <dbReference type="ARBA" id="ARBA00022801"/>
    </source>
</evidence>
<evidence type="ECO:0000259" key="5">
    <source>
        <dbReference type="Pfam" id="PF00884"/>
    </source>
</evidence>
<keyword evidence="3" id="KW-0378">Hydrolase</keyword>
<keyword evidence="2" id="KW-0479">Metal-binding</keyword>